<organism evidence="5 6">
    <name type="scientific">Ileibacterium valens</name>
    <dbReference type="NCBI Taxonomy" id="1862668"/>
    <lineage>
        <taxon>Bacteria</taxon>
        <taxon>Bacillati</taxon>
        <taxon>Bacillota</taxon>
        <taxon>Erysipelotrichia</taxon>
        <taxon>Erysipelotrichales</taxon>
        <taxon>Erysipelotrichaceae</taxon>
        <taxon>Ileibacterium</taxon>
    </lineage>
</organism>
<keyword evidence="1" id="KW-0560">Oxidoreductase</keyword>
<dbReference type="InterPro" id="IPR013328">
    <property type="entry name" value="6PGD_dom2"/>
</dbReference>
<dbReference type="Gene3D" id="1.10.1040.10">
    <property type="entry name" value="N-(1-d-carboxylethyl)-l-norvaline Dehydrogenase, domain 2"/>
    <property type="match status" value="1"/>
</dbReference>
<evidence type="ECO:0000256" key="2">
    <source>
        <dbReference type="ARBA" id="ARBA00048615"/>
    </source>
</evidence>
<dbReference type="PANTHER" id="PTHR43362:SF1">
    <property type="entry name" value="MANNITOL DEHYDROGENASE 2-RELATED"/>
    <property type="match status" value="1"/>
</dbReference>
<evidence type="ECO:0000313" key="6">
    <source>
        <dbReference type="Proteomes" id="UP000186341"/>
    </source>
</evidence>
<dbReference type="AlphaFoldDB" id="A0A1U7NIH8"/>
<evidence type="ECO:0000259" key="4">
    <source>
        <dbReference type="Pfam" id="PF08125"/>
    </source>
</evidence>
<dbReference type="SUPFAM" id="SSF51735">
    <property type="entry name" value="NAD(P)-binding Rossmann-fold domains"/>
    <property type="match status" value="1"/>
</dbReference>
<evidence type="ECO:0000259" key="3">
    <source>
        <dbReference type="Pfam" id="PF01232"/>
    </source>
</evidence>
<dbReference type="GO" id="GO:0008926">
    <property type="term" value="F:mannitol-1-phosphate 5-dehydrogenase activity"/>
    <property type="evidence" value="ECO:0007669"/>
    <property type="project" value="UniProtKB-EC"/>
</dbReference>
<gene>
    <name evidence="5" type="ORF">BO222_02110</name>
</gene>
<feature type="domain" description="Mannitol dehydrogenase N-terminal" evidence="3">
    <location>
        <begin position="40"/>
        <end position="258"/>
    </location>
</feature>
<dbReference type="SUPFAM" id="SSF48179">
    <property type="entry name" value="6-phosphogluconate dehydrogenase C-terminal domain-like"/>
    <property type="match status" value="1"/>
</dbReference>
<dbReference type="InterPro" id="IPR050988">
    <property type="entry name" value="Mannitol_DH/Oxidoreductase"/>
</dbReference>
<comment type="catalytic activity">
    <reaction evidence="2">
        <text>D-mannitol 1-phosphate + NAD(+) = beta-D-fructose 6-phosphate + NADH + H(+)</text>
        <dbReference type="Rhea" id="RHEA:19661"/>
        <dbReference type="ChEBI" id="CHEBI:15378"/>
        <dbReference type="ChEBI" id="CHEBI:57540"/>
        <dbReference type="ChEBI" id="CHEBI:57634"/>
        <dbReference type="ChEBI" id="CHEBI:57945"/>
        <dbReference type="ChEBI" id="CHEBI:61381"/>
        <dbReference type="EC" id="1.1.1.17"/>
    </reaction>
</comment>
<comment type="caution">
    <text evidence="5">The sequence shown here is derived from an EMBL/GenBank/DDBJ whole genome shotgun (WGS) entry which is preliminary data.</text>
</comment>
<dbReference type="InterPro" id="IPR036291">
    <property type="entry name" value="NAD(P)-bd_dom_sf"/>
</dbReference>
<dbReference type="OrthoDB" id="271711at2"/>
<dbReference type="Pfam" id="PF01232">
    <property type="entry name" value="Mannitol_dh"/>
    <property type="match status" value="1"/>
</dbReference>
<proteinExistence type="predicted"/>
<dbReference type="PANTHER" id="PTHR43362">
    <property type="entry name" value="MANNITOL DEHYDROGENASE DSF1-RELATED"/>
    <property type="match status" value="1"/>
</dbReference>
<dbReference type="InterPro" id="IPR013118">
    <property type="entry name" value="Mannitol_DH_C"/>
</dbReference>
<feature type="domain" description="Mannitol dehydrogenase C-terminal" evidence="4">
    <location>
        <begin position="319"/>
        <end position="516"/>
    </location>
</feature>
<evidence type="ECO:0000313" key="5">
    <source>
        <dbReference type="EMBL" id="OLU42127.1"/>
    </source>
</evidence>
<dbReference type="InterPro" id="IPR013131">
    <property type="entry name" value="Mannitol_DH_N"/>
</dbReference>
<accession>A0A1U7NIH8</accession>
<dbReference type="Pfam" id="PF08125">
    <property type="entry name" value="Mannitol_dh_C"/>
    <property type="match status" value="1"/>
</dbReference>
<dbReference type="EMBL" id="MPJW01000066">
    <property type="protein sequence ID" value="OLU42127.1"/>
    <property type="molecule type" value="Genomic_DNA"/>
</dbReference>
<dbReference type="Gene3D" id="3.40.50.720">
    <property type="entry name" value="NAD(P)-binding Rossmann-like Domain"/>
    <property type="match status" value="1"/>
</dbReference>
<protein>
    <submittedName>
        <fullName evidence="5">Mannitol dehydrogenase</fullName>
    </submittedName>
</protein>
<name>A0A1U7NIH8_9FIRM</name>
<reference evidence="5 6" key="1">
    <citation type="submission" date="2016-11" db="EMBL/GenBank/DDBJ databases">
        <title>Description of two novel members of the family Erysipelotrichaceae: Ileibacterium lipovorans gen. nov., sp. nov. and Dubosiella newyorkensis, gen. nov., sp. nov.</title>
        <authorList>
            <person name="Cox L.M."/>
            <person name="Sohn J."/>
            <person name="Tyrrell K.L."/>
            <person name="Citron D.M."/>
            <person name="Lawson P.A."/>
            <person name="Patel N.B."/>
            <person name="Iizumi T."/>
            <person name="Perez-Perez G.I."/>
            <person name="Goldstein E.J."/>
            <person name="Blaser M.J."/>
        </authorList>
    </citation>
    <scope>NUCLEOTIDE SEQUENCE [LARGE SCALE GENOMIC DNA]</scope>
    <source>
        <strain evidence="5 6">NYU-BL-A3</strain>
    </source>
</reference>
<dbReference type="InterPro" id="IPR008927">
    <property type="entry name" value="6-PGluconate_DH-like_C_sf"/>
</dbReference>
<sequence>MKLSNEGLKNTQEWVSAGFNIPTYDRHAMVEKTIAEPTWVHFGAGNLFKAFPAAVAEKLLNEGKMEKGVIAVEGFDPFMIEVNKEHDNLAVLATLKHDGNVDKTVVGSIAETVMLDPKDQDAWKRMASIFTAPSLQMASFTITEKGYAITDAAGNLLPLVEKDFENGPQNPESYLGKVASLLYERYKNGQLPIAMVSMDNCSHNGQKLQDAIVAYAKGWLKNGKSDEGFVEYLENPAKVSFPWSMIDKITPRPDASVEAMLEEAGLEDVKPVKTPRGSFVAPFVNAEETEYLVIEDAFPNGKVPLDLGGIIYTDRDTVNNVEKMKVTTCLNPLHTAMSIYGCLLDYDKISEEMKDEDIVDLIRIIGYDEGLPVVVNPGILDPKQFIDTVIGVRLPNPFMPDAPQRIATDTSQKLSVRFGETIKSYLNDENLSTNDLKLIPVVFAGWIRYLMGIDDQGEGFEISADPLLEEVRPVVANIKLGDIVTEETLRPILSNQKIFGVDLYEAGMADEVVKIFNELIEKPGAVRKTLHKKVTEAKEAKK</sequence>
<evidence type="ECO:0000256" key="1">
    <source>
        <dbReference type="ARBA" id="ARBA00023002"/>
    </source>
</evidence>
<keyword evidence="6" id="KW-1185">Reference proteome</keyword>
<dbReference type="Proteomes" id="UP000186341">
    <property type="component" value="Unassembled WGS sequence"/>
</dbReference>